<dbReference type="Gene3D" id="3.40.630.30">
    <property type="match status" value="1"/>
</dbReference>
<gene>
    <name evidence="2" type="ORF">SAMN06297387_103430</name>
</gene>
<evidence type="ECO:0000313" key="3">
    <source>
        <dbReference type="Proteomes" id="UP000219072"/>
    </source>
</evidence>
<feature type="domain" description="N-acetyltransferase" evidence="1">
    <location>
        <begin position="14"/>
        <end position="159"/>
    </location>
</feature>
<keyword evidence="3" id="KW-1185">Reference proteome</keyword>
<organism evidence="2 3">
    <name type="scientific">Streptomyces zhaozhouensis</name>
    <dbReference type="NCBI Taxonomy" id="1300267"/>
    <lineage>
        <taxon>Bacteria</taxon>
        <taxon>Bacillati</taxon>
        <taxon>Actinomycetota</taxon>
        <taxon>Actinomycetes</taxon>
        <taxon>Kitasatosporales</taxon>
        <taxon>Streptomycetaceae</taxon>
        <taxon>Streptomyces</taxon>
    </lineage>
</organism>
<evidence type="ECO:0000313" key="2">
    <source>
        <dbReference type="EMBL" id="SOD61822.1"/>
    </source>
</evidence>
<dbReference type="GO" id="GO:0008999">
    <property type="term" value="F:protein-N-terminal-alanine acetyltransferase activity"/>
    <property type="evidence" value="ECO:0007669"/>
    <property type="project" value="TreeGrafter"/>
</dbReference>
<dbReference type="InterPro" id="IPR051908">
    <property type="entry name" value="Ribosomal_N-acetyltransferase"/>
</dbReference>
<dbReference type="InterPro" id="IPR016181">
    <property type="entry name" value="Acyl_CoA_acyltransferase"/>
</dbReference>
<dbReference type="PROSITE" id="PS51186">
    <property type="entry name" value="GNAT"/>
    <property type="match status" value="1"/>
</dbReference>
<dbReference type="RefSeq" id="WP_245880435.1">
    <property type="nucleotide sequence ID" value="NZ_OCNE01000003.1"/>
</dbReference>
<dbReference type="Proteomes" id="UP000219072">
    <property type="component" value="Unassembled WGS sequence"/>
</dbReference>
<dbReference type="PANTHER" id="PTHR43441">
    <property type="entry name" value="RIBOSOMAL-PROTEIN-SERINE ACETYLTRANSFERASE"/>
    <property type="match status" value="1"/>
</dbReference>
<dbReference type="InterPro" id="IPR000182">
    <property type="entry name" value="GNAT_dom"/>
</dbReference>
<dbReference type="EMBL" id="OCNE01000003">
    <property type="protein sequence ID" value="SOD61822.1"/>
    <property type="molecule type" value="Genomic_DNA"/>
</dbReference>
<dbReference type="GO" id="GO:1990189">
    <property type="term" value="F:protein N-terminal-serine acetyltransferase activity"/>
    <property type="evidence" value="ECO:0007669"/>
    <property type="project" value="TreeGrafter"/>
</dbReference>
<name>A0A286DT18_9ACTN</name>
<keyword evidence="2" id="KW-0808">Transferase</keyword>
<proteinExistence type="predicted"/>
<dbReference type="GO" id="GO:0005737">
    <property type="term" value="C:cytoplasm"/>
    <property type="evidence" value="ECO:0007669"/>
    <property type="project" value="TreeGrafter"/>
</dbReference>
<accession>A0A286DT18</accession>
<dbReference type="SUPFAM" id="SSF55729">
    <property type="entry name" value="Acyl-CoA N-acyltransferases (Nat)"/>
    <property type="match status" value="1"/>
</dbReference>
<sequence>MPILVPTQLTTERLLLRPWSLSGPAAVAAASRAPDWADDFPAEGDSVIADLLARGVIDPLGHRLLVERASGLVVGTLGFGWPPQDGGVELGYGVVPSRRGRGLATEAARALVTHALTLPGVRTVRASAEPANPASLRVLEKAGLRRTGESEGLVHFATA</sequence>
<dbReference type="Pfam" id="PF13302">
    <property type="entry name" value="Acetyltransf_3"/>
    <property type="match status" value="1"/>
</dbReference>
<dbReference type="AlphaFoldDB" id="A0A286DT18"/>
<dbReference type="PANTHER" id="PTHR43441:SF6">
    <property type="entry name" value="N-ACETYLTRANSFERASE DOMAIN-CONTAINING PROTEIN"/>
    <property type="match status" value="1"/>
</dbReference>
<reference evidence="2 3" key="1">
    <citation type="submission" date="2017-09" db="EMBL/GenBank/DDBJ databases">
        <authorList>
            <person name="Ehlers B."/>
            <person name="Leendertz F.H."/>
        </authorList>
    </citation>
    <scope>NUCLEOTIDE SEQUENCE [LARGE SCALE GENOMIC DNA]</scope>
    <source>
        <strain evidence="2 3">CGMCC 4.7095</strain>
    </source>
</reference>
<evidence type="ECO:0000259" key="1">
    <source>
        <dbReference type="PROSITE" id="PS51186"/>
    </source>
</evidence>
<protein>
    <submittedName>
        <fullName evidence="2">Protein N-acetyltransferase, RimJ/RimL family</fullName>
    </submittedName>
</protein>